<feature type="transmembrane region" description="Helical" evidence="1">
    <location>
        <begin position="289"/>
        <end position="308"/>
    </location>
</feature>
<feature type="transmembrane region" description="Helical" evidence="1">
    <location>
        <begin position="234"/>
        <end position="259"/>
    </location>
</feature>
<dbReference type="EMBL" id="JACHKF010000001">
    <property type="protein sequence ID" value="MBB6569190.1"/>
    <property type="molecule type" value="Genomic_DNA"/>
</dbReference>
<reference evidence="3 4" key="1">
    <citation type="submission" date="2020-05" db="EMBL/GenBank/DDBJ databases">
        <title>Genome sequence of Kribbella sandramycini ATCC 39419.</title>
        <authorList>
            <person name="Maclea K.S."/>
            <person name="Fair J.L."/>
        </authorList>
    </citation>
    <scope>NUCLEOTIDE SEQUENCE [LARGE SCALE GENOMIC DNA]</scope>
    <source>
        <strain evidence="3 4">ATCC 39419</strain>
    </source>
</reference>
<keyword evidence="1" id="KW-0472">Membrane</keyword>
<dbReference type="EMBL" id="JABJRC010000002">
    <property type="protein sequence ID" value="NOL40969.1"/>
    <property type="molecule type" value="Genomic_DNA"/>
</dbReference>
<feature type="transmembrane region" description="Helical" evidence="1">
    <location>
        <begin position="12"/>
        <end position="32"/>
    </location>
</feature>
<feature type="transmembrane region" description="Helical" evidence="1">
    <location>
        <begin position="435"/>
        <end position="454"/>
    </location>
</feature>
<feature type="transmembrane region" description="Helical" evidence="1">
    <location>
        <begin position="158"/>
        <end position="175"/>
    </location>
</feature>
<feature type="transmembrane region" description="Helical" evidence="1">
    <location>
        <begin position="133"/>
        <end position="152"/>
    </location>
</feature>
<feature type="transmembrane region" description="Helical" evidence="1">
    <location>
        <begin position="808"/>
        <end position="830"/>
    </location>
</feature>
<keyword evidence="4" id="KW-1185">Reference proteome</keyword>
<dbReference type="PANTHER" id="PTHR38454:SF1">
    <property type="entry name" value="INTEGRAL MEMBRANE PROTEIN"/>
    <property type="match status" value="1"/>
</dbReference>
<feature type="transmembrane region" description="Helical" evidence="1">
    <location>
        <begin position="320"/>
        <end position="337"/>
    </location>
</feature>
<evidence type="ECO:0000256" key="1">
    <source>
        <dbReference type="SAM" id="Phobius"/>
    </source>
</evidence>
<feature type="transmembrane region" description="Helical" evidence="1">
    <location>
        <begin position="105"/>
        <end position="126"/>
    </location>
</feature>
<evidence type="ECO:0000313" key="5">
    <source>
        <dbReference type="Proteomes" id="UP000553957"/>
    </source>
</evidence>
<dbReference type="RefSeq" id="WP_171673428.1">
    <property type="nucleotide sequence ID" value="NZ_BAAAGT010000002.1"/>
</dbReference>
<accession>A0A7Y4P0E3</accession>
<dbReference type="Proteomes" id="UP000553957">
    <property type="component" value="Unassembled WGS sequence"/>
</dbReference>
<gene>
    <name evidence="2" type="ORF">HNR71_004827</name>
    <name evidence="3" type="ORF">HPO96_11985</name>
</gene>
<protein>
    <submittedName>
        <fullName evidence="2">Putative membrane protein YfhO</fullName>
    </submittedName>
    <submittedName>
        <fullName evidence="3">YfhO family protein</fullName>
    </submittedName>
</protein>
<dbReference type="Proteomes" id="UP000534306">
    <property type="component" value="Unassembled WGS sequence"/>
</dbReference>
<organism evidence="3 4">
    <name type="scientific">Kribbella sandramycini</name>
    <dbReference type="NCBI Taxonomy" id="60450"/>
    <lineage>
        <taxon>Bacteria</taxon>
        <taxon>Bacillati</taxon>
        <taxon>Actinomycetota</taxon>
        <taxon>Actinomycetes</taxon>
        <taxon>Propionibacteriales</taxon>
        <taxon>Kribbellaceae</taxon>
        <taxon>Kribbella</taxon>
    </lineage>
</organism>
<keyword evidence="1" id="KW-0812">Transmembrane</keyword>
<feature type="transmembrane region" description="Helical" evidence="1">
    <location>
        <begin position="378"/>
        <end position="395"/>
    </location>
</feature>
<evidence type="ECO:0000313" key="4">
    <source>
        <dbReference type="Proteomes" id="UP000534306"/>
    </source>
</evidence>
<feature type="transmembrane region" description="Helical" evidence="1">
    <location>
        <begin position="407"/>
        <end position="423"/>
    </location>
</feature>
<feature type="transmembrane region" description="Helical" evidence="1">
    <location>
        <begin position="352"/>
        <end position="371"/>
    </location>
</feature>
<dbReference type="Pfam" id="PF09586">
    <property type="entry name" value="YfhO"/>
    <property type="match status" value="1"/>
</dbReference>
<proteinExistence type="predicted"/>
<sequence>MQYVAVKGQANVISAFGAAAVFSIAGIIRGTYPFGDASRNTNDLGQQFIPMAAHLRDIVHGQANGDLIFNWQSGFGAPFFGDFMAYVGSTLSWIAWIVPRDKIDLALFLVATAAMAIGAGAMTAYLRRLRPAGPTWIAIAAGISYGAGAWAVDDGAYMTLWLSGMVAFPVLCLLCEWILTKRTITSAIVAPIVVALLWTSHFYTVYMATIGAAVVALARLLTADESWKWRITGGIRCALAVVLGIGLTAPLLIPTFALVGASTPSPDVEFRQLDTQNFLSRLLAGTEGVGFSPSFAVGTLMLLLALSFPFNGRIGVRQRVVWTGAVVATVVSMQVTFTHEAWHGFDTPNGSSYRQAFVIGGMLVILGWMSVSAGLRSPVAVIAPIVLVGGLYVWTWDGRFVTTTTRIAVPVLIGVALLAWLFTRERAPGWLRSTAVAVLVGAVLVEGAASAVAIDAARVKVLSASSYWGADHTLARELVQSIDDWPEHRTSPGRVTSDNDPMLIGGQGPAYYTSTIPLSTSEALIAFGFGYSSYGRATTDPQNPVVDAVFAMHGRLVRDADDVPPRLTRNDEVGPLVAVRPLKPWVSREPGPWGVQETAIGADVYAIPKLSADKSSVARVGTRRERLIITPPPGGTSPAPARLVARCAPGAEVYLWTPDLVGEVLIDGVWKPVLTELTKRPGIYTGAEMRRAGTADRTGTVTIDLRVTKPTRIPTTAVACLNRARLTQAIQALKPPASVELGGHSMQVRLNQGPAATVTLGVLKVDGWHCTIDGKRARLYDHTGLLAVRTPANSSEVDCAYLPPRLRLGLAAGAASLLGLLALAGGLAFLRRRKLVGQ</sequence>
<reference evidence="2 5" key="2">
    <citation type="submission" date="2020-08" db="EMBL/GenBank/DDBJ databases">
        <title>Sequencing the genomes of 1000 actinobacteria strains.</title>
        <authorList>
            <person name="Klenk H.-P."/>
        </authorList>
    </citation>
    <scope>NUCLEOTIDE SEQUENCE [LARGE SCALE GENOMIC DNA]</scope>
    <source>
        <strain evidence="2 5">DSM 15626</strain>
    </source>
</reference>
<comment type="caution">
    <text evidence="3">The sequence shown here is derived from an EMBL/GenBank/DDBJ whole genome shotgun (WGS) entry which is preliminary data.</text>
</comment>
<keyword evidence="1" id="KW-1133">Transmembrane helix</keyword>
<dbReference type="AlphaFoldDB" id="A0A7Y4P0E3"/>
<dbReference type="PANTHER" id="PTHR38454">
    <property type="entry name" value="INTEGRAL MEMBRANE PROTEIN-RELATED"/>
    <property type="match status" value="1"/>
</dbReference>
<feature type="transmembrane region" description="Helical" evidence="1">
    <location>
        <begin position="79"/>
        <end position="99"/>
    </location>
</feature>
<feature type="transmembrane region" description="Helical" evidence="1">
    <location>
        <begin position="205"/>
        <end position="222"/>
    </location>
</feature>
<dbReference type="InterPro" id="IPR018580">
    <property type="entry name" value="Uncharacterised_YfhO"/>
</dbReference>
<evidence type="ECO:0000313" key="3">
    <source>
        <dbReference type="EMBL" id="NOL40969.1"/>
    </source>
</evidence>
<evidence type="ECO:0000313" key="2">
    <source>
        <dbReference type="EMBL" id="MBB6569190.1"/>
    </source>
</evidence>
<name>A0A7Y4P0E3_9ACTN</name>